<gene>
    <name evidence="1" type="ORF">VITISV_005015</name>
</gene>
<organism evidence="1">
    <name type="scientific">Vitis vinifera</name>
    <name type="common">Grape</name>
    <dbReference type="NCBI Taxonomy" id="29760"/>
    <lineage>
        <taxon>Eukaryota</taxon>
        <taxon>Viridiplantae</taxon>
        <taxon>Streptophyta</taxon>
        <taxon>Embryophyta</taxon>
        <taxon>Tracheophyta</taxon>
        <taxon>Spermatophyta</taxon>
        <taxon>Magnoliopsida</taxon>
        <taxon>eudicotyledons</taxon>
        <taxon>Gunneridae</taxon>
        <taxon>Pentapetalae</taxon>
        <taxon>rosids</taxon>
        <taxon>Vitales</taxon>
        <taxon>Vitaceae</taxon>
        <taxon>Viteae</taxon>
        <taxon>Vitis</taxon>
    </lineage>
</organism>
<sequence>MAFEFHLAAAISIRMYHIRNPADATSPATATYIRRRIHLRMTSRILLHRPFHPMSYIRNSGAGWERRRFNFLDQPCPYPPWRLPGSLQAEGRMLHSCSVLLKLPNICDQHFEDLLGYFALDI</sequence>
<proteinExistence type="predicted"/>
<name>A5BJB0_VITVI</name>
<dbReference type="EMBL" id="AM461371">
    <property type="protein sequence ID" value="CAN67981.1"/>
    <property type="molecule type" value="Genomic_DNA"/>
</dbReference>
<dbReference type="AlphaFoldDB" id="A5BJB0"/>
<evidence type="ECO:0000313" key="1">
    <source>
        <dbReference type="EMBL" id="CAN67981.1"/>
    </source>
</evidence>
<accession>A5BJB0</accession>
<protein>
    <submittedName>
        <fullName evidence="1">Uncharacterized protein</fullName>
    </submittedName>
</protein>
<reference evidence="1" key="1">
    <citation type="journal article" date="2007" name="PLoS ONE">
        <title>The first genome sequence of an elite grapevine cultivar (Pinot noir Vitis vinifera L.): coping with a highly heterozygous genome.</title>
        <authorList>
            <person name="Velasco R."/>
            <person name="Zharkikh A."/>
            <person name="Troggio M."/>
            <person name="Cartwright D.A."/>
            <person name="Cestaro A."/>
            <person name="Pruss D."/>
            <person name="Pindo M."/>
            <person name="FitzGerald L.M."/>
            <person name="Vezzulli S."/>
            <person name="Reid J."/>
            <person name="Malacarne G."/>
            <person name="Iliev D."/>
            <person name="Coppola G."/>
            <person name="Wardell B."/>
            <person name="Micheletti D."/>
            <person name="Macalma T."/>
            <person name="Facci M."/>
            <person name="Mitchell J.T."/>
            <person name="Perazzolli M."/>
            <person name="Eldredge G."/>
            <person name="Gatto P."/>
            <person name="Oyzerski R."/>
            <person name="Moretto M."/>
            <person name="Gutin N."/>
            <person name="Stefanini M."/>
            <person name="Chen Y."/>
            <person name="Segala C."/>
            <person name="Davenport C."/>
            <person name="Dematte L."/>
            <person name="Mraz A."/>
            <person name="Battilana J."/>
            <person name="Stormo K."/>
            <person name="Costa F."/>
            <person name="Tao Q."/>
            <person name="Si-Ammour A."/>
            <person name="Harkins T."/>
            <person name="Lackey A."/>
            <person name="Perbost C."/>
            <person name="Taillon B."/>
            <person name="Stella A."/>
            <person name="Solovyev V."/>
            <person name="Fawcett J.A."/>
            <person name="Sterck L."/>
            <person name="Vandepoele K."/>
            <person name="Grando S.M."/>
            <person name="Toppo S."/>
            <person name="Moser C."/>
            <person name="Lanchbury J."/>
            <person name="Bogden R."/>
            <person name="Skolnick M."/>
            <person name="Sgaramella V."/>
            <person name="Bhatnagar S.K."/>
            <person name="Fontana P."/>
            <person name="Gutin A."/>
            <person name="Van de Peer Y."/>
            <person name="Salamini F."/>
            <person name="Viola R."/>
        </authorList>
    </citation>
    <scope>NUCLEOTIDE SEQUENCE</scope>
</reference>